<proteinExistence type="predicted"/>
<evidence type="ECO:0000313" key="2">
    <source>
        <dbReference type="Proteomes" id="UP000317093"/>
    </source>
</evidence>
<dbReference type="RefSeq" id="WP_145254260.1">
    <property type="nucleotide sequence ID" value="NZ_CP036279.1"/>
</dbReference>
<protein>
    <recommendedName>
        <fullName evidence="3">Methyltransferase type 11 domain-containing protein</fullName>
    </recommendedName>
</protein>
<dbReference type="InterPro" id="IPR029063">
    <property type="entry name" value="SAM-dependent_MTases_sf"/>
</dbReference>
<dbReference type="KEGG" id="knv:Pan216_04820"/>
<dbReference type="OrthoDB" id="272052at2"/>
<name>A0A518AY56_9BACT</name>
<gene>
    <name evidence="1" type="ORF">Pan216_04820</name>
</gene>
<evidence type="ECO:0000313" key="1">
    <source>
        <dbReference type="EMBL" id="QDU59651.1"/>
    </source>
</evidence>
<dbReference type="EMBL" id="CP036279">
    <property type="protein sequence ID" value="QDU59651.1"/>
    <property type="molecule type" value="Genomic_DNA"/>
</dbReference>
<dbReference type="AlphaFoldDB" id="A0A518AY56"/>
<dbReference type="Gene3D" id="3.40.50.150">
    <property type="entry name" value="Vaccinia Virus protein VP39"/>
    <property type="match status" value="1"/>
</dbReference>
<sequence>MNQYLYGVVRAAAETFDFPEPIVEVGSYLVEGQERFGLRSLFPGKEYLGTDMRPGPGVDLVANAERLSESVGVGKVGTIIALSVLEHTRHFWKALDQLDEVLADDGFLLLSVPFCFHIHAYPNDYWRWTPEAMKLVLEGYPSRVVGTQGLGKRPTHVWGIGSRHAIEEATFAELQGRIDDYAAEPLRLSTRIRYELGRLICGPRPFEPWLTRSRGTCELISSVATEGEAGCQLDKGEVRSGS</sequence>
<dbReference type="Proteomes" id="UP000317093">
    <property type="component" value="Chromosome"/>
</dbReference>
<accession>A0A518AY56</accession>
<keyword evidence="2" id="KW-1185">Reference proteome</keyword>
<evidence type="ECO:0008006" key="3">
    <source>
        <dbReference type="Google" id="ProtNLM"/>
    </source>
</evidence>
<reference evidence="1 2" key="1">
    <citation type="submission" date="2019-02" db="EMBL/GenBank/DDBJ databases">
        <title>Deep-cultivation of Planctomycetes and their phenomic and genomic characterization uncovers novel biology.</title>
        <authorList>
            <person name="Wiegand S."/>
            <person name="Jogler M."/>
            <person name="Boedeker C."/>
            <person name="Pinto D."/>
            <person name="Vollmers J."/>
            <person name="Rivas-Marin E."/>
            <person name="Kohn T."/>
            <person name="Peeters S.H."/>
            <person name="Heuer A."/>
            <person name="Rast P."/>
            <person name="Oberbeckmann S."/>
            <person name="Bunk B."/>
            <person name="Jeske O."/>
            <person name="Meyerdierks A."/>
            <person name="Storesund J.E."/>
            <person name="Kallscheuer N."/>
            <person name="Luecker S."/>
            <person name="Lage O.M."/>
            <person name="Pohl T."/>
            <person name="Merkel B.J."/>
            <person name="Hornburger P."/>
            <person name="Mueller R.-W."/>
            <person name="Bruemmer F."/>
            <person name="Labrenz M."/>
            <person name="Spormann A.M."/>
            <person name="Op den Camp H."/>
            <person name="Overmann J."/>
            <person name="Amann R."/>
            <person name="Jetten M.S.M."/>
            <person name="Mascher T."/>
            <person name="Medema M.H."/>
            <person name="Devos D.P."/>
            <person name="Kaster A.-K."/>
            <person name="Ovreas L."/>
            <person name="Rohde M."/>
            <person name="Galperin M.Y."/>
            <person name="Jogler C."/>
        </authorList>
    </citation>
    <scope>NUCLEOTIDE SEQUENCE [LARGE SCALE GENOMIC DNA]</scope>
    <source>
        <strain evidence="1 2">Pan216</strain>
    </source>
</reference>
<organism evidence="1 2">
    <name type="scientific">Kolteria novifilia</name>
    <dbReference type="NCBI Taxonomy" id="2527975"/>
    <lineage>
        <taxon>Bacteria</taxon>
        <taxon>Pseudomonadati</taxon>
        <taxon>Planctomycetota</taxon>
        <taxon>Planctomycetia</taxon>
        <taxon>Kolteriales</taxon>
        <taxon>Kolteriaceae</taxon>
        <taxon>Kolteria</taxon>
    </lineage>
</organism>
<dbReference type="SUPFAM" id="SSF53335">
    <property type="entry name" value="S-adenosyl-L-methionine-dependent methyltransferases"/>
    <property type="match status" value="1"/>
</dbReference>